<reference evidence="1" key="1">
    <citation type="submission" date="2020-12" db="EMBL/GenBank/DDBJ databases">
        <title>Clostridium thailandense sp. nov., a novel acetogenic bacterium isolated from peat land soil in Thailand.</title>
        <authorList>
            <person name="Chaikitkaew S."/>
            <person name="Birkeland N.K."/>
        </authorList>
    </citation>
    <scope>NUCLEOTIDE SEQUENCE</scope>
    <source>
        <strain evidence="1">PL3</strain>
    </source>
</reference>
<dbReference type="Pfam" id="PF05704">
    <property type="entry name" value="Caps_synth"/>
    <property type="match status" value="1"/>
</dbReference>
<dbReference type="RefSeq" id="WP_218318566.1">
    <property type="nucleotide sequence ID" value="NZ_JAEEGC010000006.1"/>
</dbReference>
<gene>
    <name evidence="1" type="ORF">I6U48_01160</name>
</gene>
<dbReference type="InterPro" id="IPR008441">
    <property type="entry name" value="AfumC-like_glycosyl_Trfase"/>
</dbReference>
<accession>A0A949TLK2</accession>
<protein>
    <submittedName>
        <fullName evidence="1">Capsular polysaccharide synthesis protein</fullName>
    </submittedName>
</protein>
<dbReference type="AlphaFoldDB" id="A0A949TLK2"/>
<sequence length="327" mass="39508">MIYKIKQRLNQIYNLNKNFGFRIAFFALLEALFNYDKRPLRIFLKISKVKQKYIMQYLYNNYRHIIAEYKNAFLLEKHFEASTKKIWVFWWQGYDEAPELIRICINSIQKNCGEHEVILISEKNLKKYIDFPQYIYKKLNSEIISFTEFSNIVRIGLLNKYGGLWIDATFYLTESISNNIFKPEFFTGKLEFDENITSLSAYRWNTALLSGNTSDIIFSFINSFNIHYWEREDYLIDYFLFDYIILLGYNYIPEIKREIDSVPINNLKLFKLNLVLNDKFDNEVYKDIIKDTVFHKLQRRQKLNLKTKKNRETFYGYIAKEIYNSTD</sequence>
<comment type="caution">
    <text evidence="1">The sequence shown here is derived from an EMBL/GenBank/DDBJ whole genome shotgun (WGS) entry which is preliminary data.</text>
</comment>
<keyword evidence="2" id="KW-1185">Reference proteome</keyword>
<organism evidence="1 2">
    <name type="scientific">Clostridium thailandense</name>
    <dbReference type="NCBI Taxonomy" id="2794346"/>
    <lineage>
        <taxon>Bacteria</taxon>
        <taxon>Bacillati</taxon>
        <taxon>Bacillota</taxon>
        <taxon>Clostridia</taxon>
        <taxon>Eubacteriales</taxon>
        <taxon>Clostridiaceae</taxon>
        <taxon>Clostridium</taxon>
    </lineage>
</organism>
<proteinExistence type="predicted"/>
<dbReference type="Proteomes" id="UP000694308">
    <property type="component" value="Unassembled WGS sequence"/>
</dbReference>
<evidence type="ECO:0000313" key="2">
    <source>
        <dbReference type="Proteomes" id="UP000694308"/>
    </source>
</evidence>
<name>A0A949TLK2_9CLOT</name>
<dbReference type="EMBL" id="JAEEGC010000006">
    <property type="protein sequence ID" value="MBV7271527.1"/>
    <property type="molecule type" value="Genomic_DNA"/>
</dbReference>
<dbReference type="GO" id="GO:0016757">
    <property type="term" value="F:glycosyltransferase activity"/>
    <property type="evidence" value="ECO:0007669"/>
    <property type="project" value="InterPro"/>
</dbReference>
<evidence type="ECO:0000313" key="1">
    <source>
        <dbReference type="EMBL" id="MBV7271527.1"/>
    </source>
</evidence>